<accession>A0A7S0B4A0</accession>
<sequence>MALAERVADMDLEKAQATSQKDREMINAQVIRELGSFSAMNEFMRRAIRGILEVAQRQTTEHFAAVFEKLSAQGSRRAQAKGGRGAQLQAQAEVAEGKREGLEASVAWERDAAAHAAGKAWAEHAELTEAQDCVLLPGQV</sequence>
<gene>
    <name evidence="1" type="ORF">PBAH0796_LOCUS26221</name>
</gene>
<dbReference type="EMBL" id="HBEG01042948">
    <property type="protein sequence ID" value="CAD8382533.1"/>
    <property type="molecule type" value="Transcribed_RNA"/>
</dbReference>
<protein>
    <submittedName>
        <fullName evidence="1">Uncharacterized protein</fullName>
    </submittedName>
</protein>
<evidence type="ECO:0000313" key="1">
    <source>
        <dbReference type="EMBL" id="CAD8382533.1"/>
    </source>
</evidence>
<name>A0A7S0B4A0_9DINO</name>
<proteinExistence type="predicted"/>
<dbReference type="AlphaFoldDB" id="A0A7S0B4A0"/>
<organism evidence="1">
    <name type="scientific">Pyrodinium bahamense</name>
    <dbReference type="NCBI Taxonomy" id="73915"/>
    <lineage>
        <taxon>Eukaryota</taxon>
        <taxon>Sar</taxon>
        <taxon>Alveolata</taxon>
        <taxon>Dinophyceae</taxon>
        <taxon>Gonyaulacales</taxon>
        <taxon>Pyrocystaceae</taxon>
        <taxon>Pyrodinium</taxon>
    </lineage>
</organism>
<reference evidence="1" key="1">
    <citation type="submission" date="2021-01" db="EMBL/GenBank/DDBJ databases">
        <authorList>
            <person name="Corre E."/>
            <person name="Pelletier E."/>
            <person name="Niang G."/>
            <person name="Scheremetjew M."/>
            <person name="Finn R."/>
            <person name="Kale V."/>
            <person name="Holt S."/>
            <person name="Cochrane G."/>
            <person name="Meng A."/>
            <person name="Brown T."/>
            <person name="Cohen L."/>
        </authorList>
    </citation>
    <scope>NUCLEOTIDE SEQUENCE</scope>
    <source>
        <strain evidence="1">Pbaha01</strain>
    </source>
</reference>